<keyword evidence="5 15" id="KW-0846">Cobalamin</keyword>
<dbReference type="PRINTS" id="PR00379">
    <property type="entry name" value="INTEIN"/>
</dbReference>
<keyword evidence="6 15" id="KW-0237">DNA synthesis</keyword>
<dbReference type="GO" id="GO:0004519">
    <property type="term" value="F:endonuclease activity"/>
    <property type="evidence" value="ECO:0007669"/>
    <property type="project" value="InterPro"/>
</dbReference>
<dbReference type="PANTHER" id="PTHR43371:SF1">
    <property type="entry name" value="RIBONUCLEOSIDE-DIPHOSPHATE REDUCTASE"/>
    <property type="match status" value="1"/>
</dbReference>
<dbReference type="NCBIfam" id="TIGR02504">
    <property type="entry name" value="NrdJ_Z"/>
    <property type="match status" value="1"/>
</dbReference>
<dbReference type="PROSITE" id="PS50817">
    <property type="entry name" value="INTEIN_N_TER"/>
    <property type="match status" value="1"/>
</dbReference>
<dbReference type="NCBIfam" id="TIGR01445">
    <property type="entry name" value="intein_Nterm"/>
    <property type="match status" value="1"/>
</dbReference>
<evidence type="ECO:0000256" key="15">
    <source>
        <dbReference type="RuleBase" id="RU364064"/>
    </source>
</evidence>
<dbReference type="EMBL" id="MFQH01000016">
    <property type="protein sequence ID" value="OGH78200.1"/>
    <property type="molecule type" value="Genomic_DNA"/>
</dbReference>
<dbReference type="InterPro" id="IPR006142">
    <property type="entry name" value="INTEIN"/>
</dbReference>
<evidence type="ECO:0000256" key="7">
    <source>
        <dbReference type="ARBA" id="ARBA00022741"/>
    </source>
</evidence>
<evidence type="ECO:0000256" key="2">
    <source>
        <dbReference type="ARBA" id="ARBA00007405"/>
    </source>
</evidence>
<dbReference type="SUPFAM" id="SSF51294">
    <property type="entry name" value="Hedgehog/intein (Hint) domain"/>
    <property type="match status" value="1"/>
</dbReference>
<dbReference type="SUPFAM" id="SSF55608">
    <property type="entry name" value="Homing endonucleases"/>
    <property type="match status" value="1"/>
</dbReference>
<dbReference type="InterPro" id="IPR050862">
    <property type="entry name" value="RdRp_reductase_class-2"/>
</dbReference>
<evidence type="ECO:0000256" key="1">
    <source>
        <dbReference type="ARBA" id="ARBA00001922"/>
    </source>
</evidence>
<dbReference type="GO" id="GO:0000166">
    <property type="term" value="F:nucleotide binding"/>
    <property type="evidence" value="ECO:0007669"/>
    <property type="project" value="UniProtKB-KW"/>
</dbReference>
<protein>
    <recommendedName>
        <fullName evidence="4 15">Vitamin B12-dependent ribonucleotide reductase</fullName>
        <ecNumber evidence="3 15">1.17.4.1</ecNumber>
    </recommendedName>
</protein>
<dbReference type="InterPro" id="IPR004860">
    <property type="entry name" value="LAGLIDADG_dom"/>
</dbReference>
<proteinExistence type="inferred from homology"/>
<dbReference type="GO" id="GO:0050897">
    <property type="term" value="F:cobalt ion binding"/>
    <property type="evidence" value="ECO:0007669"/>
    <property type="project" value="InterPro"/>
</dbReference>
<keyword evidence="10 15" id="KW-0560">Oxidoreductase</keyword>
<dbReference type="InterPro" id="IPR000788">
    <property type="entry name" value="RNR_lg_C"/>
</dbReference>
<dbReference type="GO" id="GO:0016539">
    <property type="term" value="P:intein-mediated protein splicing"/>
    <property type="evidence" value="ECO:0007669"/>
    <property type="project" value="InterPro"/>
</dbReference>
<sequence length="1577" mass="174735">MGPTDSKFIAGLKMGQTENTSFSYNENALRIQRRFSQEGVNAFDLVEYEKRSSIIREPDGTVVFEMKDIEIPKQWSQVATDIVAQKYFRKAGVPQYAENGAPKLNADGSPMLGPETSVKQTMHRLAGTWRYWGEKYGYFASPEDAQIFYDEMVVMLLRQMAAPNSPQWFNTGLHWAYGINSQAQGHYYVDPDNGVLTKAKDAYSHPQPHACGRYDTKLMTEKGIFNLGEIVDKNLVGIRVFDGEQFVKVLAVKNNGVKPVYRATLRNGNYIEFTADHQVLTSEKRLKDGGVYSWKELNAILGYKVQQVALQETAVTTTMSLVAAIAQSASSVSSSSDVPSAHQYQFSNTSYQSPTAVTLVNQELVDKASLAGFVVGDGYYGKYNRNNKTTLFGVITINDDEYAQVTGLIERLFGAYTVSTRKQIHDLYRIVMHNSKNVDEYVVQYELDKKSRTAKVPDVIMRASKTEQYAFLRSLFQADGGVRMRVEDGRNSGDVVLTSISEDLIHNVQILLLSLGIYSNVNPCHDSREDRHISYQLTISYHSERVKFAQLIGFISEEKQTKLELLNIQVDGKVKPIVSEETVLSIELVGEENVYDIQTETGKFSANGVVVHNCFIQSIKDDLVNEGGIMDLWVREARLFKYGSGTGTNFSNLRGCGEPLSGGGKSSGLMSWLKIGDRAAGAIKSGGTTRRAAKMVILNLDHPDILKFINWKVEEEKKVAALIAAGYPSDYEGEAYNTVSGQNSNNSIRVPNKFMDALKNDGTWNLTWRTDGTICQTIKAQELWDQIAFAAWVCADPGLQFDDNINEWHTCPQSGRINATNPCSEYVFLDNTACNLASLNLAHFFDPTTLTFDIDGFKHATRLWTITLEISVLMAQFPSKEIAEMSYEFRTLGLGYANIGSVLMMSGIPYESEEAYAYTGAVTAIMTGESYRTSAEMAGFLGTFPRYELNKKDMLRVIRNHRRAAFNAPDADYEKLTVKPMGINPEYAPAYLLAAARESWNEALEWGEKFGYRNAQTTLLAPTGTIGLLMDCATTGVEPDFALVKFKKLAGGGYFKIVNEAAPFALKNLGYTVSESKDIINYMKGTGDISTAPFINAVTLKAKGFIDSDVISLNKALSSAFEIKFACNMWTLGEDCLKRLGFKSSEYNDPNFNMLAALGFSEEEIEAANEYVCGTMTIEGAPHLRLEHYPIFDCANKCGKKGKRFIHWRGHVKMMGAAQPFLSGAISKTINMPNEATLEDVKQAYWESWNQCLKAVALYRDGCKLSQPLSTSSKKSEDKKKDEDVKIVSESASIMRASVATTASELSAAIQHVGEILGGHVPDSHAMETYGRDGTVTDHRVYLHGEKRRVPAKRSGITVSAKIGNQQIWLRTGEYPDGRLAEIFIDMYKEGAGFRSMLNMFAISVSMGLQYGVPLEKFVENFVFTRFEPAGMTDHPNVKICTSVIDFVFRILGMEYLGRTDFVQVPPKGIQKNRFEQMVNTQTGAGVSEQTRLTDMMMHATPVVSLGSTEVAEPKVEITVSEDQTELSLGSGSPDAMDVALGEMMGDAPACPTCGHITVRNGACYKCLNCGDSLGCS</sequence>
<dbReference type="InterPro" id="IPR003586">
    <property type="entry name" value="Hint_dom_C"/>
</dbReference>
<keyword evidence="9" id="KW-0651">Protein splicing</keyword>
<evidence type="ECO:0000313" key="18">
    <source>
        <dbReference type="Proteomes" id="UP000177040"/>
    </source>
</evidence>
<dbReference type="Gene3D" id="2.170.16.10">
    <property type="entry name" value="Hedgehog/Intein (Hint) domain"/>
    <property type="match status" value="1"/>
</dbReference>
<dbReference type="Pfam" id="PF12637">
    <property type="entry name" value="TSCPD"/>
    <property type="match status" value="1"/>
</dbReference>
<comment type="function">
    <text evidence="13 15">Catalyzes the reduction of ribonucleotides to deoxyribonucleotides. May function to provide a pool of deoxyribonucleotide precursors for DNA repair during oxygen limitation and/or for immediate growth after restoration of oxygen.</text>
</comment>
<dbReference type="GO" id="GO:0004748">
    <property type="term" value="F:ribonucleoside-diphosphate reductase activity, thioredoxin disulfide as acceptor"/>
    <property type="evidence" value="ECO:0007669"/>
    <property type="project" value="UniProtKB-EC"/>
</dbReference>
<evidence type="ECO:0000256" key="12">
    <source>
        <dbReference type="ARBA" id="ARBA00023285"/>
    </source>
</evidence>
<dbReference type="PRINTS" id="PR01183">
    <property type="entry name" value="RIBORDTASEM1"/>
</dbReference>
<comment type="catalytic activity">
    <reaction evidence="14 15">
        <text>a 2'-deoxyribonucleoside 5'-diphosphate + [thioredoxin]-disulfide + H2O = a ribonucleoside 5'-diphosphate + [thioredoxin]-dithiol</text>
        <dbReference type="Rhea" id="RHEA:23252"/>
        <dbReference type="Rhea" id="RHEA-COMP:10698"/>
        <dbReference type="Rhea" id="RHEA-COMP:10700"/>
        <dbReference type="ChEBI" id="CHEBI:15377"/>
        <dbReference type="ChEBI" id="CHEBI:29950"/>
        <dbReference type="ChEBI" id="CHEBI:50058"/>
        <dbReference type="ChEBI" id="CHEBI:57930"/>
        <dbReference type="ChEBI" id="CHEBI:73316"/>
        <dbReference type="EC" id="1.17.4.1"/>
    </reaction>
</comment>
<dbReference type="Proteomes" id="UP000177040">
    <property type="component" value="Unassembled WGS sequence"/>
</dbReference>
<dbReference type="SUPFAM" id="SSF51998">
    <property type="entry name" value="PFL-like glycyl radical enzymes"/>
    <property type="match status" value="2"/>
</dbReference>
<reference evidence="17 18" key="1">
    <citation type="journal article" date="2016" name="Nat. Commun.">
        <title>Thousands of microbial genomes shed light on interconnected biogeochemical processes in an aquifer system.</title>
        <authorList>
            <person name="Anantharaman K."/>
            <person name="Brown C.T."/>
            <person name="Hug L.A."/>
            <person name="Sharon I."/>
            <person name="Castelle C.J."/>
            <person name="Probst A.J."/>
            <person name="Thomas B.C."/>
            <person name="Singh A."/>
            <person name="Wilkins M.J."/>
            <person name="Karaoz U."/>
            <person name="Brodie E.L."/>
            <person name="Williams K.H."/>
            <person name="Hubbard S.S."/>
            <person name="Banfield J.F."/>
        </authorList>
    </citation>
    <scope>NUCLEOTIDE SEQUENCE [LARGE SCALE GENOMIC DNA]</scope>
</reference>
<evidence type="ECO:0000256" key="8">
    <source>
        <dbReference type="ARBA" id="ARBA00022813"/>
    </source>
</evidence>
<dbReference type="EC" id="1.17.4.1" evidence="3 15"/>
<dbReference type="GO" id="GO:0071897">
    <property type="term" value="P:DNA biosynthetic process"/>
    <property type="evidence" value="ECO:0007669"/>
    <property type="project" value="UniProtKB-KW"/>
</dbReference>
<evidence type="ECO:0000256" key="14">
    <source>
        <dbReference type="ARBA" id="ARBA00047754"/>
    </source>
</evidence>
<keyword evidence="7 15" id="KW-0547">Nucleotide-binding</keyword>
<dbReference type="SMART" id="SM00305">
    <property type="entry name" value="HintC"/>
    <property type="match status" value="1"/>
</dbReference>
<dbReference type="InterPro" id="IPR006141">
    <property type="entry name" value="Intein_N"/>
</dbReference>
<evidence type="ECO:0000256" key="13">
    <source>
        <dbReference type="ARBA" id="ARBA00025437"/>
    </source>
</evidence>
<evidence type="ECO:0000256" key="11">
    <source>
        <dbReference type="ARBA" id="ARBA00023157"/>
    </source>
</evidence>
<evidence type="ECO:0000256" key="3">
    <source>
        <dbReference type="ARBA" id="ARBA00012274"/>
    </source>
</evidence>
<dbReference type="CDD" id="cd02888">
    <property type="entry name" value="RNR_II_dimer"/>
    <property type="match status" value="1"/>
</dbReference>
<comment type="cofactor">
    <cofactor evidence="1 15">
        <name>adenosylcob(III)alamin</name>
        <dbReference type="ChEBI" id="CHEBI:18408"/>
    </cofactor>
</comment>
<dbReference type="PROSITE" id="PS50818">
    <property type="entry name" value="INTEIN_C_TER"/>
    <property type="match status" value="1"/>
</dbReference>
<evidence type="ECO:0000259" key="16">
    <source>
        <dbReference type="PROSITE" id="PS50819"/>
    </source>
</evidence>
<comment type="similarity">
    <text evidence="2 15">Belongs to the ribonucleoside diphosphate reductase class-2 family.</text>
</comment>
<dbReference type="InterPro" id="IPR013344">
    <property type="entry name" value="RNR_NrdJ/NrdZ"/>
</dbReference>
<keyword evidence="12 15" id="KW-0170">Cobalt</keyword>
<dbReference type="InterPro" id="IPR013678">
    <property type="entry name" value="RNR_2_N"/>
</dbReference>
<dbReference type="InterPro" id="IPR030934">
    <property type="entry name" value="Intein_C"/>
</dbReference>
<dbReference type="PROSITE" id="PS50819">
    <property type="entry name" value="INTEIN_ENDONUCLEASE"/>
    <property type="match status" value="1"/>
</dbReference>
<keyword evidence="8" id="KW-0068">Autocatalytic cleavage</keyword>
<accession>A0A1F6N3C3</accession>
<dbReference type="InterPro" id="IPR024434">
    <property type="entry name" value="TSCPD_dom"/>
</dbReference>
<evidence type="ECO:0000256" key="6">
    <source>
        <dbReference type="ARBA" id="ARBA00022634"/>
    </source>
</evidence>
<organism evidence="17 18">
    <name type="scientific">Candidatus Magasanikbacteria bacterium RIFCSPLOWO2_01_FULL_40_15</name>
    <dbReference type="NCBI Taxonomy" id="1798686"/>
    <lineage>
        <taxon>Bacteria</taxon>
        <taxon>Candidatus Magasanikiibacteriota</taxon>
    </lineage>
</organism>
<dbReference type="InterPro" id="IPR027434">
    <property type="entry name" value="Homing_endonucl"/>
</dbReference>
<evidence type="ECO:0000256" key="4">
    <source>
        <dbReference type="ARBA" id="ARBA00014409"/>
    </source>
</evidence>
<dbReference type="InterPro" id="IPR004042">
    <property type="entry name" value="Intein_endonuc_central"/>
</dbReference>
<dbReference type="Pfam" id="PF14528">
    <property type="entry name" value="LAGLIDADG_3"/>
    <property type="match status" value="1"/>
</dbReference>
<dbReference type="PANTHER" id="PTHR43371">
    <property type="entry name" value="VITAMIN B12-DEPENDENT RIBONUCLEOTIDE REDUCTASE"/>
    <property type="match status" value="1"/>
</dbReference>
<evidence type="ECO:0000256" key="10">
    <source>
        <dbReference type="ARBA" id="ARBA00023002"/>
    </source>
</evidence>
<dbReference type="GO" id="GO:0031419">
    <property type="term" value="F:cobalamin binding"/>
    <property type="evidence" value="ECO:0007669"/>
    <property type="project" value="UniProtKB-KW"/>
</dbReference>
<name>A0A1F6N3C3_9BACT</name>
<gene>
    <name evidence="17" type="ORF">A2983_00095</name>
</gene>
<dbReference type="Pfam" id="PF02867">
    <property type="entry name" value="Ribonuc_red_lgC"/>
    <property type="match status" value="2"/>
</dbReference>
<feature type="domain" description="DOD-type homing endonuclease" evidence="16">
    <location>
        <begin position="370"/>
        <end position="517"/>
    </location>
</feature>
<dbReference type="Pfam" id="PF08471">
    <property type="entry name" value="Ribonuc_red_2_N"/>
    <property type="match status" value="1"/>
</dbReference>
<dbReference type="InterPro" id="IPR036844">
    <property type="entry name" value="Hint_dom_sf"/>
</dbReference>
<comment type="caution">
    <text evidence="17">The sequence shown here is derived from an EMBL/GenBank/DDBJ whole genome shotgun (WGS) entry which is preliminary data.</text>
</comment>
<evidence type="ECO:0000313" key="17">
    <source>
        <dbReference type="EMBL" id="OGH78200.1"/>
    </source>
</evidence>
<dbReference type="Gene3D" id="3.20.70.20">
    <property type="match status" value="3"/>
</dbReference>
<dbReference type="CDD" id="cd00081">
    <property type="entry name" value="Hint"/>
    <property type="match status" value="1"/>
</dbReference>
<evidence type="ECO:0000256" key="9">
    <source>
        <dbReference type="ARBA" id="ARBA00023000"/>
    </source>
</evidence>
<dbReference type="Gene3D" id="3.10.28.10">
    <property type="entry name" value="Homing endonucleases"/>
    <property type="match status" value="1"/>
</dbReference>
<evidence type="ECO:0000256" key="5">
    <source>
        <dbReference type="ARBA" id="ARBA00022628"/>
    </source>
</evidence>
<keyword evidence="11" id="KW-1015">Disulfide bond</keyword>